<dbReference type="SUPFAM" id="SSF47413">
    <property type="entry name" value="lambda repressor-like DNA-binding domains"/>
    <property type="match status" value="1"/>
</dbReference>
<dbReference type="InterPro" id="IPR001387">
    <property type="entry name" value="Cro/C1-type_HTH"/>
</dbReference>
<dbReference type="InterPro" id="IPR010982">
    <property type="entry name" value="Lambda_DNA-bd_dom_sf"/>
</dbReference>
<reference evidence="3" key="1">
    <citation type="journal article" date="2019" name="Int. J. Syst. Evol. Microbiol.">
        <title>The Global Catalogue of Microorganisms (GCM) 10K type strain sequencing project: providing services to taxonomists for standard genome sequencing and annotation.</title>
        <authorList>
            <consortium name="The Broad Institute Genomics Platform"/>
            <consortium name="The Broad Institute Genome Sequencing Center for Infectious Disease"/>
            <person name="Wu L."/>
            <person name="Ma J."/>
        </authorList>
    </citation>
    <scope>NUCLEOTIDE SEQUENCE [LARGE SCALE GENOMIC DNA]</scope>
    <source>
        <strain evidence="3">CCM 8979</strain>
    </source>
</reference>
<feature type="chain" id="PRO_5047030284" evidence="1">
    <location>
        <begin position="36"/>
        <end position="259"/>
    </location>
</feature>
<proteinExistence type="predicted"/>
<dbReference type="RefSeq" id="WP_203646575.1">
    <property type="nucleotide sequence ID" value="NZ_BOLN01000010.1"/>
</dbReference>
<sequence>MTFEMVGSYLQRCRQQRGLALTALATRLCPLNVLAAIEQGQQTPSVAQLTQLYRQLGIVRNQPLPQSYPIQRLPTFSQQLQSWWQNQKYSELVANIAAGDVLHRLTTDTDRQAVLYYYGRSLAIIGDVDAAELHLRAGLMFMTPQHPKQYRSLDLLLMAAENAVSVQTSQTPNFEGFERAWTIIQQDRVLDNPVNLPAVYYQYAQSLLQRNAPAEASRVLQAGIQWSQEQRLVYLLPDSYLLLALALKMVPSQVEAELS</sequence>
<keyword evidence="1" id="KW-0732">Signal</keyword>
<dbReference type="CDD" id="cd00093">
    <property type="entry name" value="HTH_XRE"/>
    <property type="match status" value="1"/>
</dbReference>
<comment type="caution">
    <text evidence="2">The sequence shown here is derived from an EMBL/GenBank/DDBJ whole genome shotgun (WGS) entry which is preliminary data.</text>
</comment>
<evidence type="ECO:0000256" key="1">
    <source>
        <dbReference type="SAM" id="SignalP"/>
    </source>
</evidence>
<dbReference type="Proteomes" id="UP001597189">
    <property type="component" value="Unassembled WGS sequence"/>
</dbReference>
<keyword evidence="3" id="KW-1185">Reference proteome</keyword>
<dbReference type="Gene3D" id="1.25.40.10">
    <property type="entry name" value="Tetratricopeptide repeat domain"/>
    <property type="match status" value="1"/>
</dbReference>
<accession>A0ABW4D6I7</accession>
<evidence type="ECO:0000313" key="3">
    <source>
        <dbReference type="Proteomes" id="UP001597189"/>
    </source>
</evidence>
<evidence type="ECO:0000313" key="2">
    <source>
        <dbReference type="EMBL" id="MFD1456396.1"/>
    </source>
</evidence>
<name>A0ABW4D6I7_9LACO</name>
<organism evidence="2 3">
    <name type="scientific">Levilactobacillus lanxiensis</name>
    <dbReference type="NCBI Taxonomy" id="2799568"/>
    <lineage>
        <taxon>Bacteria</taxon>
        <taxon>Bacillati</taxon>
        <taxon>Bacillota</taxon>
        <taxon>Bacilli</taxon>
        <taxon>Lactobacillales</taxon>
        <taxon>Lactobacillaceae</taxon>
        <taxon>Levilactobacillus</taxon>
    </lineage>
</organism>
<dbReference type="EMBL" id="JBHTOD010000010">
    <property type="protein sequence ID" value="MFD1456396.1"/>
    <property type="molecule type" value="Genomic_DNA"/>
</dbReference>
<protein>
    <submittedName>
        <fullName evidence="2">Multiprotein-bridging factor 1 family protein</fullName>
    </submittedName>
</protein>
<dbReference type="InterPro" id="IPR011990">
    <property type="entry name" value="TPR-like_helical_dom_sf"/>
</dbReference>
<feature type="signal peptide" evidence="1">
    <location>
        <begin position="1"/>
        <end position="35"/>
    </location>
</feature>
<gene>
    <name evidence="2" type="ORF">ACFQ44_12080</name>
</gene>